<dbReference type="Pfam" id="PF09722">
    <property type="entry name" value="Xre_MbcA_ParS_C"/>
    <property type="match status" value="1"/>
</dbReference>
<dbReference type="AlphaFoldDB" id="A0A839UFE5"/>
<organism evidence="2 3">
    <name type="scientific">Phyllobacterium trifolii</name>
    <dbReference type="NCBI Taxonomy" id="300193"/>
    <lineage>
        <taxon>Bacteria</taxon>
        <taxon>Pseudomonadati</taxon>
        <taxon>Pseudomonadota</taxon>
        <taxon>Alphaproteobacteria</taxon>
        <taxon>Hyphomicrobiales</taxon>
        <taxon>Phyllobacteriaceae</taxon>
        <taxon>Phyllobacterium</taxon>
    </lineage>
</organism>
<evidence type="ECO:0000259" key="1">
    <source>
        <dbReference type="Pfam" id="PF09722"/>
    </source>
</evidence>
<protein>
    <submittedName>
        <fullName evidence="2">Putative toxin-antitoxin system antitoxin component (TIGR02293 family)</fullName>
    </submittedName>
</protein>
<dbReference type="InterPro" id="IPR024467">
    <property type="entry name" value="Xre/MbcA/ParS-like_toxin-bd"/>
</dbReference>
<dbReference type="InterPro" id="IPR011979">
    <property type="entry name" value="Antitox_Xre"/>
</dbReference>
<feature type="domain" description="Antitoxin Xre/MbcA/ParS-like toxin-binding" evidence="1">
    <location>
        <begin position="108"/>
        <end position="157"/>
    </location>
</feature>
<dbReference type="NCBIfam" id="TIGR02293">
    <property type="entry name" value="TAS_TIGR02293"/>
    <property type="match status" value="1"/>
</dbReference>
<keyword evidence="3" id="KW-1185">Reference proteome</keyword>
<accession>A0A839UFE5</accession>
<sequence>MAAFAKNEPDSNRAVEMHRATALLGGKKVLQHSLDEALDVHEMLLQGLPLAALTHLIDNLSVIHKTAVLEKVVGMTLLTFRRHKYSPKPLNQAQSGRAWKFAVILSRATVVFGSQAEAERWMEHPTTGLNQRRPIDLLATAVGAGLVEDFLERLEYGVYA</sequence>
<dbReference type="EMBL" id="JACHXN010000011">
    <property type="protein sequence ID" value="MBB3147209.1"/>
    <property type="molecule type" value="Genomic_DNA"/>
</dbReference>
<evidence type="ECO:0000313" key="3">
    <source>
        <dbReference type="Proteomes" id="UP000554520"/>
    </source>
</evidence>
<dbReference type="RefSeq" id="WP_183663315.1">
    <property type="nucleotide sequence ID" value="NZ_JACHXN010000011.1"/>
</dbReference>
<evidence type="ECO:0000313" key="2">
    <source>
        <dbReference type="EMBL" id="MBB3147209.1"/>
    </source>
</evidence>
<gene>
    <name evidence="2" type="ORF">FHS21_003625</name>
</gene>
<proteinExistence type="predicted"/>
<dbReference type="Proteomes" id="UP000554520">
    <property type="component" value="Unassembled WGS sequence"/>
</dbReference>
<comment type="caution">
    <text evidence="2">The sequence shown here is derived from an EMBL/GenBank/DDBJ whole genome shotgun (WGS) entry which is preliminary data.</text>
</comment>
<name>A0A839UFE5_9HYPH</name>
<reference evidence="2 3" key="1">
    <citation type="submission" date="2020-08" db="EMBL/GenBank/DDBJ databases">
        <title>Genomic Encyclopedia of Type Strains, Phase III (KMG-III): the genomes of soil and plant-associated and newly described type strains.</title>
        <authorList>
            <person name="Whitman W."/>
        </authorList>
    </citation>
    <scope>NUCLEOTIDE SEQUENCE [LARGE SCALE GENOMIC DNA]</scope>
    <source>
        <strain evidence="2 3">CECT 7015</strain>
    </source>
</reference>